<evidence type="ECO:0000256" key="4">
    <source>
        <dbReference type="ARBA" id="ARBA00023136"/>
    </source>
</evidence>
<dbReference type="InterPro" id="IPR011662">
    <property type="entry name" value="Secretin/TonB_short_N"/>
</dbReference>
<feature type="compositionally biased region" description="Basic and acidic residues" evidence="8">
    <location>
        <begin position="156"/>
        <end position="170"/>
    </location>
</feature>
<evidence type="ECO:0000259" key="9">
    <source>
        <dbReference type="SMART" id="SM00965"/>
    </source>
</evidence>
<dbReference type="SUPFAM" id="SSF48452">
    <property type="entry name" value="TPR-like"/>
    <property type="match status" value="1"/>
</dbReference>
<feature type="region of interest" description="Disordered" evidence="8">
    <location>
        <begin position="604"/>
        <end position="667"/>
    </location>
</feature>
<dbReference type="Gene3D" id="1.25.40.10">
    <property type="entry name" value="Tetratricopeptide repeat domain"/>
    <property type="match status" value="1"/>
</dbReference>
<dbReference type="PROSITE" id="PS51257">
    <property type="entry name" value="PROKAR_LIPOPROTEIN"/>
    <property type="match status" value="1"/>
</dbReference>
<dbReference type="GO" id="GO:0009279">
    <property type="term" value="C:cell outer membrane"/>
    <property type="evidence" value="ECO:0007669"/>
    <property type="project" value="UniProtKB-SubCell"/>
</dbReference>
<evidence type="ECO:0000256" key="1">
    <source>
        <dbReference type="ARBA" id="ARBA00004370"/>
    </source>
</evidence>
<dbReference type="EMBL" id="CP000089">
    <property type="protein sequence ID" value="AAZ47946.1"/>
    <property type="molecule type" value="Genomic_DNA"/>
</dbReference>
<dbReference type="InterPro" id="IPR038591">
    <property type="entry name" value="NolW-like_sf"/>
</dbReference>
<feature type="domain" description="Secretin/TonB short N-terminal" evidence="9">
    <location>
        <begin position="208"/>
        <end position="259"/>
    </location>
</feature>
<reference evidence="10" key="1">
    <citation type="submission" date="2005-08" db="EMBL/GenBank/DDBJ databases">
        <title>Complete sequence of Dechloromonas aromatica RCB.</title>
        <authorList>
            <person name="Salinero K.K."/>
            <person name="Copeland A."/>
            <person name="Lucas S."/>
            <person name="Lapidus A."/>
            <person name="Barry K."/>
            <person name="Detter J.C."/>
            <person name="Glavina T."/>
            <person name="Hammon N."/>
            <person name="Israni S."/>
            <person name="Pitluck S."/>
            <person name="Di Bartolo G."/>
            <person name="Trong S."/>
            <person name="Schmutz J."/>
            <person name="Larimer F."/>
            <person name="Land M."/>
            <person name="Ivanova N."/>
            <person name="Richardson P."/>
        </authorList>
    </citation>
    <scope>NUCLEOTIDE SEQUENCE</scope>
    <source>
        <strain evidence="10">RCB</strain>
    </source>
</reference>
<evidence type="ECO:0000256" key="7">
    <source>
        <dbReference type="RuleBase" id="RU004004"/>
    </source>
</evidence>
<dbReference type="GO" id="GO:0015627">
    <property type="term" value="C:type II protein secretion system complex"/>
    <property type="evidence" value="ECO:0007669"/>
    <property type="project" value="TreeGrafter"/>
</dbReference>
<feature type="compositionally biased region" description="Acidic residues" evidence="8">
    <location>
        <begin position="638"/>
        <end position="649"/>
    </location>
</feature>
<protein>
    <submittedName>
        <fullName evidence="10">Type II and III secretion system protein:NolW-like:Secretin/TonB, short N-terminal</fullName>
    </submittedName>
</protein>
<feature type="region of interest" description="Disordered" evidence="8">
    <location>
        <begin position="156"/>
        <end position="180"/>
    </location>
</feature>
<evidence type="ECO:0000313" key="10">
    <source>
        <dbReference type="EMBL" id="AAZ47946.1"/>
    </source>
</evidence>
<dbReference type="PRINTS" id="PR01032">
    <property type="entry name" value="PHAGEIV"/>
</dbReference>
<proteinExistence type="inferred from homology"/>
<keyword evidence="2 7" id="KW-0813">Transport</keyword>
<keyword evidence="4" id="KW-0472">Membrane</keyword>
<dbReference type="KEGG" id="dar:Daro_3216"/>
<dbReference type="InterPro" id="IPR011990">
    <property type="entry name" value="TPR-like_helical_dom_sf"/>
</dbReference>
<dbReference type="InterPro" id="IPR004846">
    <property type="entry name" value="T2SS/T3SS_dom"/>
</dbReference>
<dbReference type="AlphaFoldDB" id="Q47B35"/>
<dbReference type="SMART" id="SM00965">
    <property type="entry name" value="STN"/>
    <property type="match status" value="1"/>
</dbReference>
<dbReference type="HOGENOM" id="CLU_017432_1_0_4"/>
<evidence type="ECO:0000256" key="5">
    <source>
        <dbReference type="ARBA" id="ARBA00023237"/>
    </source>
</evidence>
<gene>
    <name evidence="10" type="ordered locus">Daro_3216</name>
</gene>
<dbReference type="PANTHER" id="PTHR30332:SF17">
    <property type="entry name" value="TYPE IV PILIATION SYSTEM PROTEIN DR_0774-RELATED"/>
    <property type="match status" value="1"/>
</dbReference>
<dbReference type="Pfam" id="PF00263">
    <property type="entry name" value="Secretin"/>
    <property type="match status" value="1"/>
</dbReference>
<dbReference type="OrthoDB" id="9775455at2"/>
<keyword evidence="3" id="KW-0732">Signal</keyword>
<name>Q47B35_DECAR</name>
<dbReference type="Gene3D" id="3.30.1370.120">
    <property type="match status" value="1"/>
</dbReference>
<evidence type="ECO:0000256" key="2">
    <source>
        <dbReference type="ARBA" id="ARBA00022448"/>
    </source>
</evidence>
<dbReference type="eggNOG" id="COG4796">
    <property type="taxonomic scope" value="Bacteria"/>
</dbReference>
<accession>Q47B35</accession>
<evidence type="ECO:0000256" key="3">
    <source>
        <dbReference type="ARBA" id="ARBA00022729"/>
    </source>
</evidence>
<dbReference type="PANTHER" id="PTHR30332">
    <property type="entry name" value="PROBABLE GENERAL SECRETION PATHWAY PROTEIN D"/>
    <property type="match status" value="1"/>
</dbReference>
<dbReference type="InterPro" id="IPR005644">
    <property type="entry name" value="NolW-like"/>
</dbReference>
<evidence type="ECO:0000256" key="6">
    <source>
        <dbReference type="RuleBase" id="RU004003"/>
    </source>
</evidence>
<dbReference type="Pfam" id="PF03958">
    <property type="entry name" value="Secretin_N"/>
    <property type="match status" value="1"/>
</dbReference>
<dbReference type="InterPro" id="IPR050810">
    <property type="entry name" value="Bact_Secretion_Sys_Channel"/>
</dbReference>
<dbReference type="Pfam" id="PF07660">
    <property type="entry name" value="STN"/>
    <property type="match status" value="1"/>
</dbReference>
<organism evidence="10">
    <name type="scientific">Dechloromonas aromatica (strain RCB)</name>
    <dbReference type="NCBI Taxonomy" id="159087"/>
    <lineage>
        <taxon>Bacteria</taxon>
        <taxon>Pseudomonadati</taxon>
        <taxon>Pseudomonadota</taxon>
        <taxon>Betaproteobacteria</taxon>
        <taxon>Rhodocyclales</taxon>
        <taxon>Azonexaceae</taxon>
        <taxon>Dechloromonas</taxon>
    </lineage>
</organism>
<evidence type="ECO:0000256" key="8">
    <source>
        <dbReference type="SAM" id="MobiDB-lite"/>
    </source>
</evidence>
<comment type="similarity">
    <text evidence="6">Belongs to the bacterial secretin family.</text>
</comment>
<dbReference type="Gene3D" id="3.30.1370.130">
    <property type="match status" value="1"/>
</dbReference>
<keyword evidence="5" id="KW-0998">Cell outer membrane</keyword>
<dbReference type="InterPro" id="IPR001775">
    <property type="entry name" value="GspD/PilQ"/>
</dbReference>
<sequence length="667" mass="72353">MIRQIGKPLSILMMAAAIGGCSSKSFRDGMAAIADGRRDEGVASLEKAAQEKPRDTEIKAALIRNKGEALDGHLREADRQRTAGQWDAAELAYRRALALDNRNTRAMQGLEQIGQDRRNASLLAQAGQMLGKNDPLGAERLVRTVRGHDPLNAEARRLQTEIDRQRDSENNGRSTPESRAALAKPVTLEFRDASLKSVFEVLSRASGLNFVFDKDIKGDIKVTLFVRNSPLEDILRLILTTNQLDKRQLNDNSFLIYPNTPAKSKEYQELVVRNFYLANTDVKQAQNLVKTVAKSKDVFADEKLNLLIVKDTPDAMRLVERLIDSLDLAEPEVMLEVEVLEVTRSRLNQFGVDWPDSVGYGLLQDTLSTTTATAAGYTTTVTPGGTLANGYINLRNRGGLTSFVANPGLTLNLKGQNADTNVLANPRIRVKNREKAKVHIGDKLPVFTTTATANVGVSASVNYLDVGLKLDVEPNVTLDDEVSIKVGLEVSSIVKEITGPSNSLAYQIGTRSASTTLRLKDGETQVLAGLISDEERKTTSHIPGLGEIPVVGRAFGSHKDTSTKTEIILLITPRIVRNIHRPEYVQPVISSGTENAVGAAPMGVRTQGGRALSMSSRSNGGGMPMATTRDNAARDNATSEDDAPPEADDPPVGQAKPATTEAPKPER</sequence>
<comment type="subcellular location">
    <subcellularLocation>
        <location evidence="7">Cell outer membrane</location>
    </subcellularLocation>
    <subcellularLocation>
        <location evidence="1">Membrane</location>
    </subcellularLocation>
</comment>
<dbReference type="PRINTS" id="PR00811">
    <property type="entry name" value="BCTERIALGSPD"/>
</dbReference>
<dbReference type="GO" id="GO:0009306">
    <property type="term" value="P:protein secretion"/>
    <property type="evidence" value="ECO:0007669"/>
    <property type="project" value="InterPro"/>
</dbReference>
<dbReference type="STRING" id="159087.Daro_3216"/>